<comment type="cofactor">
    <cofactor evidence="1 3">
        <name>pyridoxal 5'-phosphate</name>
        <dbReference type="ChEBI" id="CHEBI:597326"/>
    </cofactor>
</comment>
<dbReference type="SUPFAM" id="SSF50621">
    <property type="entry name" value="Alanine racemase C-terminal domain-like"/>
    <property type="match status" value="1"/>
</dbReference>
<comment type="caution">
    <text evidence="5">The sequence shown here is derived from an EMBL/GenBank/DDBJ whole genome shotgun (WGS) entry which is preliminary data.</text>
</comment>
<dbReference type="AlphaFoldDB" id="A0A9X2CLQ4"/>
<dbReference type="InterPro" id="IPR009006">
    <property type="entry name" value="Ala_racemase/Decarboxylase_C"/>
</dbReference>
<feature type="active site" description="Proton donor" evidence="3">
    <location>
        <position position="418"/>
    </location>
</feature>
<proteinExistence type="predicted"/>
<feature type="domain" description="Orn/DAP/Arg decarboxylase 2 N-terminal" evidence="4">
    <location>
        <begin position="52"/>
        <end position="259"/>
    </location>
</feature>
<evidence type="ECO:0000313" key="6">
    <source>
        <dbReference type="Proteomes" id="UP001139521"/>
    </source>
</evidence>
<evidence type="ECO:0000256" key="2">
    <source>
        <dbReference type="ARBA" id="ARBA00022898"/>
    </source>
</evidence>
<dbReference type="Pfam" id="PF02784">
    <property type="entry name" value="Orn_Arg_deC_N"/>
    <property type="match status" value="1"/>
</dbReference>
<dbReference type="EMBL" id="JAKHSK010000036">
    <property type="protein sequence ID" value="MCL6220276.1"/>
    <property type="molecule type" value="Genomic_DNA"/>
</dbReference>
<dbReference type="Proteomes" id="UP001139521">
    <property type="component" value="Unassembled WGS sequence"/>
</dbReference>
<dbReference type="PRINTS" id="PR01179">
    <property type="entry name" value="ODADCRBXLASE"/>
</dbReference>
<dbReference type="Gene3D" id="3.20.20.10">
    <property type="entry name" value="Alanine racemase"/>
    <property type="match status" value="1"/>
</dbReference>
<dbReference type="GO" id="GO:0009089">
    <property type="term" value="P:lysine biosynthetic process via diaminopimelate"/>
    <property type="evidence" value="ECO:0007669"/>
    <property type="project" value="TreeGrafter"/>
</dbReference>
<feature type="modified residue" description="N6-(pyridoxal phosphate)lysine" evidence="3">
    <location>
        <position position="77"/>
    </location>
</feature>
<dbReference type="PANTHER" id="PTHR43727">
    <property type="entry name" value="DIAMINOPIMELATE DECARBOXYLASE"/>
    <property type="match status" value="1"/>
</dbReference>
<reference evidence="5" key="1">
    <citation type="submission" date="2022-01" db="EMBL/GenBank/DDBJ databases">
        <title>Genome sequencing of Zunongwangia sp. M21534 genome.</title>
        <authorList>
            <person name="Chen Y."/>
            <person name="Dong C."/>
            <person name="Shao Z."/>
        </authorList>
    </citation>
    <scope>NUCLEOTIDE SEQUENCE</scope>
    <source>
        <strain evidence="5">MCCC M21534</strain>
    </source>
</reference>
<dbReference type="InterPro" id="IPR022644">
    <property type="entry name" value="De-COase2_N"/>
</dbReference>
<dbReference type="GO" id="GO:0008836">
    <property type="term" value="F:diaminopimelate decarboxylase activity"/>
    <property type="evidence" value="ECO:0007669"/>
    <property type="project" value="TreeGrafter"/>
</dbReference>
<protein>
    <submittedName>
        <fullName evidence="5">Y4yA family PLP-dependent enzyme</fullName>
    </submittedName>
</protein>
<organism evidence="5 6">
    <name type="scientific">Zunongwangia pacifica</name>
    <dbReference type="NCBI Taxonomy" id="2911062"/>
    <lineage>
        <taxon>Bacteria</taxon>
        <taxon>Pseudomonadati</taxon>
        <taxon>Bacteroidota</taxon>
        <taxon>Flavobacteriia</taxon>
        <taxon>Flavobacteriales</taxon>
        <taxon>Flavobacteriaceae</taxon>
        <taxon>Zunongwangia</taxon>
    </lineage>
</organism>
<keyword evidence="2 3" id="KW-0663">Pyridoxal phosphate</keyword>
<dbReference type="SUPFAM" id="SSF51419">
    <property type="entry name" value="PLP-binding barrel"/>
    <property type="match status" value="1"/>
</dbReference>
<dbReference type="PANTHER" id="PTHR43727:SF2">
    <property type="entry name" value="GROUP IV DECARBOXYLASE"/>
    <property type="match status" value="1"/>
</dbReference>
<dbReference type="RefSeq" id="WP_249602977.1">
    <property type="nucleotide sequence ID" value="NZ_JAKHSK010000036.1"/>
</dbReference>
<dbReference type="InterPro" id="IPR000183">
    <property type="entry name" value="Orn/DAP/Arg_de-COase"/>
</dbReference>
<keyword evidence="6" id="KW-1185">Reference proteome</keyword>
<evidence type="ECO:0000313" key="5">
    <source>
        <dbReference type="EMBL" id="MCL6220276.1"/>
    </source>
</evidence>
<evidence type="ECO:0000256" key="3">
    <source>
        <dbReference type="PIRSR" id="PIRSR600183-50"/>
    </source>
</evidence>
<evidence type="ECO:0000259" key="4">
    <source>
        <dbReference type="Pfam" id="PF02784"/>
    </source>
</evidence>
<dbReference type="InterPro" id="IPR029066">
    <property type="entry name" value="PLP-binding_barrel"/>
</dbReference>
<sequence>MNNNDYIKGNKEKGLTPITSQWMHDIMSHPKVVHKLFTQYGSPLNILHPASFTKNCTKFKEVFQSNNVKSGIFYARKANKAKAFVKQAFKENIGVDTASERELLQSLQLGGAGEHLVLTSAIKTEKQIEIALQNKVPIVLDNDDECILVNNLAEKNNCKARVAFRLSGFYVEGNKLYSRFGFDIDEIEEYLINHVGDGKTYSNFKVEGLHFHLDGYSTQQRSEALLQCIKLIQKLKNRHFSFRFIDMGGGILINYLKHKKEWLDFDARLKQSLKGEIAPVTFNNNGLGYRIEGGIIKGERKTYPYFNEINSERFLEGILKYSDENGSSVATLLQKENIEIRIEPGRSLVNQSGITMAKVVHRKKDAKGQWLIGLEMNMSQMMSSSADFMLDPYVMYANLNEDQTEDKSVEVYFTGAYCLERDLLLKRKVALPQLPEINDIVVFVNTAGYMMHFFETQAHLFELAPNLVYTETSKPVELSNFKLDADD</sequence>
<name>A0A9X2CLQ4_9FLAO</name>
<dbReference type="Gene3D" id="2.40.37.10">
    <property type="entry name" value="Lyase, Ornithine Decarboxylase, Chain A, domain 1"/>
    <property type="match status" value="1"/>
</dbReference>
<accession>A0A9X2CLQ4</accession>
<evidence type="ECO:0000256" key="1">
    <source>
        <dbReference type="ARBA" id="ARBA00001933"/>
    </source>
</evidence>
<gene>
    <name evidence="5" type="ORF">L1967_18450</name>
</gene>